<feature type="transmembrane region" description="Helical" evidence="6">
    <location>
        <begin position="190"/>
        <end position="211"/>
    </location>
</feature>
<keyword evidence="2" id="KW-1003">Cell membrane</keyword>
<feature type="transmembrane region" description="Helical" evidence="6">
    <location>
        <begin position="17"/>
        <end position="38"/>
    </location>
</feature>
<dbReference type="EMBL" id="JAWJZI010000022">
    <property type="protein sequence ID" value="MDV5172127.1"/>
    <property type="molecule type" value="Genomic_DNA"/>
</dbReference>
<gene>
    <name evidence="7" type="ORF">R2X38_24295</name>
</gene>
<dbReference type="InterPro" id="IPR050833">
    <property type="entry name" value="Poly_Biosynth_Transport"/>
</dbReference>
<feature type="transmembrane region" description="Helical" evidence="6">
    <location>
        <begin position="345"/>
        <end position="367"/>
    </location>
</feature>
<evidence type="ECO:0000256" key="2">
    <source>
        <dbReference type="ARBA" id="ARBA00022475"/>
    </source>
</evidence>
<feature type="transmembrane region" description="Helical" evidence="6">
    <location>
        <begin position="273"/>
        <end position="292"/>
    </location>
</feature>
<comment type="subcellular location">
    <subcellularLocation>
        <location evidence="1">Cell membrane</location>
        <topology evidence="1">Multi-pass membrane protein</topology>
    </subcellularLocation>
</comment>
<evidence type="ECO:0000256" key="5">
    <source>
        <dbReference type="ARBA" id="ARBA00023136"/>
    </source>
</evidence>
<evidence type="ECO:0000313" key="7">
    <source>
        <dbReference type="EMBL" id="MDV5172127.1"/>
    </source>
</evidence>
<feature type="transmembrane region" description="Helical" evidence="6">
    <location>
        <begin position="165"/>
        <end position="184"/>
    </location>
</feature>
<reference evidence="7 8" key="1">
    <citation type="submission" date="2023-10" db="EMBL/GenBank/DDBJ databases">
        <title>Marine bacteria isolated from horseshoe crab.</title>
        <authorList>
            <person name="Cheng T.H."/>
        </authorList>
    </citation>
    <scope>NUCLEOTIDE SEQUENCE [LARGE SCALE GENOMIC DNA]</scope>
    <source>
        <strain evidence="7 8">HSC6</strain>
    </source>
</reference>
<keyword evidence="8" id="KW-1185">Reference proteome</keyword>
<protein>
    <submittedName>
        <fullName evidence="7">Flippase</fullName>
    </submittedName>
</protein>
<dbReference type="RefSeq" id="WP_317524921.1">
    <property type="nucleotide sequence ID" value="NZ_JAWJZI010000022.1"/>
</dbReference>
<evidence type="ECO:0000256" key="3">
    <source>
        <dbReference type="ARBA" id="ARBA00022692"/>
    </source>
</evidence>
<evidence type="ECO:0000256" key="1">
    <source>
        <dbReference type="ARBA" id="ARBA00004651"/>
    </source>
</evidence>
<keyword evidence="3 6" id="KW-0812">Transmembrane</keyword>
<keyword evidence="5 6" id="KW-0472">Membrane</keyword>
<evidence type="ECO:0000256" key="4">
    <source>
        <dbReference type="ARBA" id="ARBA00022989"/>
    </source>
</evidence>
<feature type="transmembrane region" description="Helical" evidence="6">
    <location>
        <begin position="232"/>
        <end position="253"/>
    </location>
</feature>
<proteinExistence type="predicted"/>
<evidence type="ECO:0000256" key="6">
    <source>
        <dbReference type="SAM" id="Phobius"/>
    </source>
</evidence>
<feature type="transmembrane region" description="Helical" evidence="6">
    <location>
        <begin position="134"/>
        <end position="153"/>
    </location>
</feature>
<evidence type="ECO:0000313" key="8">
    <source>
        <dbReference type="Proteomes" id="UP001186452"/>
    </source>
</evidence>
<feature type="transmembrane region" description="Helical" evidence="6">
    <location>
        <begin position="103"/>
        <end position="122"/>
    </location>
</feature>
<dbReference type="PANTHER" id="PTHR30250:SF11">
    <property type="entry name" value="O-ANTIGEN TRANSPORTER-RELATED"/>
    <property type="match status" value="1"/>
</dbReference>
<dbReference type="CDD" id="cd13128">
    <property type="entry name" value="MATE_Wzx_like"/>
    <property type="match status" value="1"/>
</dbReference>
<sequence>MTSLISKLSQKVKDPSLLFGAISAFGVKILAAGSAFLLNIVIARHLGAEQAGYFFLAQAICVLLASLTRQGFDNALVRFIAGFKVSNDSASISGLFKYTFSRVLFVSVATALCLYSAASWLSNSVFDKPLLEQTLHVAAFLIVPLALSQFMGFCFQGLKKVVPAMLYQSALLAVLSVIGLWVFSPDSASTSMSVYVICACIVVTLGLLQWIKHTPLAGAKLKIEDKHAVNQAIRPLFLILLMSQATQWAGQLMLGAWSTAQEVALFATAQRTAMLTSFILVAVNAIAAPKFAEAFKQNRHGEIEQVALSSSRLMTAAAVPILIFMIVFAPWLMSLFGSDFVDGAVILRILAVGQFVNVITGSVGYLLQMTANERVLRNNMAISSVILVVGSVVAIPLFGVIGAAVVTSFAIATQNLLCVYQVKKKLGFNTLSIFKKVSD</sequence>
<dbReference type="Pfam" id="PF01943">
    <property type="entry name" value="Polysacc_synt"/>
    <property type="match status" value="1"/>
</dbReference>
<accession>A0ABU3ZPV6</accession>
<name>A0ABU3ZPV6_9GAMM</name>
<feature type="transmembrane region" description="Helical" evidence="6">
    <location>
        <begin position="379"/>
        <end position="412"/>
    </location>
</feature>
<comment type="caution">
    <text evidence="7">The sequence shown here is derived from an EMBL/GenBank/DDBJ whole genome shotgun (WGS) entry which is preliminary data.</text>
</comment>
<dbReference type="Proteomes" id="UP001186452">
    <property type="component" value="Unassembled WGS sequence"/>
</dbReference>
<feature type="transmembrane region" description="Helical" evidence="6">
    <location>
        <begin position="313"/>
        <end position="333"/>
    </location>
</feature>
<dbReference type="PANTHER" id="PTHR30250">
    <property type="entry name" value="PST FAMILY PREDICTED COLANIC ACID TRANSPORTER"/>
    <property type="match status" value="1"/>
</dbReference>
<dbReference type="InterPro" id="IPR002797">
    <property type="entry name" value="Polysacc_synth"/>
</dbReference>
<organism evidence="7 8">
    <name type="scientific">Photobacterium rosenbergii</name>
    <dbReference type="NCBI Taxonomy" id="294936"/>
    <lineage>
        <taxon>Bacteria</taxon>
        <taxon>Pseudomonadati</taxon>
        <taxon>Pseudomonadota</taxon>
        <taxon>Gammaproteobacteria</taxon>
        <taxon>Vibrionales</taxon>
        <taxon>Vibrionaceae</taxon>
        <taxon>Photobacterium</taxon>
    </lineage>
</organism>
<keyword evidence="4 6" id="KW-1133">Transmembrane helix</keyword>